<keyword evidence="6" id="KW-1185">Reference proteome</keyword>
<evidence type="ECO:0000313" key="5">
    <source>
        <dbReference type="EMBL" id="MFN0257628.1"/>
    </source>
</evidence>
<organism evidence="5 6">
    <name type="scientific">Pedobacter ureilyticus</name>
    <dbReference type="NCBI Taxonomy" id="1393051"/>
    <lineage>
        <taxon>Bacteria</taxon>
        <taxon>Pseudomonadati</taxon>
        <taxon>Bacteroidota</taxon>
        <taxon>Sphingobacteriia</taxon>
        <taxon>Sphingobacteriales</taxon>
        <taxon>Sphingobacteriaceae</taxon>
        <taxon>Pedobacter</taxon>
    </lineage>
</organism>
<reference evidence="5 6" key="1">
    <citation type="submission" date="2024-12" db="EMBL/GenBank/DDBJ databases">
        <authorList>
            <person name="Hu S."/>
        </authorList>
    </citation>
    <scope>NUCLEOTIDE SEQUENCE [LARGE SCALE GENOMIC DNA]</scope>
    <source>
        <strain evidence="5 6">THG-T11</strain>
    </source>
</reference>
<evidence type="ECO:0000259" key="4">
    <source>
        <dbReference type="PROSITE" id="PS51352"/>
    </source>
</evidence>
<dbReference type="InterPro" id="IPR013766">
    <property type="entry name" value="Thioredoxin_domain"/>
</dbReference>
<comment type="caution">
    <text evidence="5">The sequence shown here is derived from an EMBL/GenBank/DDBJ whole genome shotgun (WGS) entry which is preliminary data.</text>
</comment>
<accession>A0ABW9JAP7</accession>
<dbReference type="RefSeq" id="WP_138724715.1">
    <property type="nucleotide sequence ID" value="NZ_SSHJ02000010.1"/>
</dbReference>
<dbReference type="Proteomes" id="UP001517247">
    <property type="component" value="Unassembled WGS sequence"/>
</dbReference>
<dbReference type="InterPro" id="IPR017937">
    <property type="entry name" value="Thioredoxin_CS"/>
</dbReference>
<dbReference type="EMBL" id="SSHJ02000010">
    <property type="protein sequence ID" value="MFN0257628.1"/>
    <property type="molecule type" value="Genomic_DNA"/>
</dbReference>
<dbReference type="InterPro" id="IPR013740">
    <property type="entry name" value="Redoxin"/>
</dbReference>
<dbReference type="InterPro" id="IPR036249">
    <property type="entry name" value="Thioredoxin-like_sf"/>
</dbReference>
<keyword evidence="2" id="KW-0201">Cytochrome c-type biogenesis</keyword>
<dbReference type="PROSITE" id="PS51352">
    <property type="entry name" value="THIOREDOXIN_2"/>
    <property type="match status" value="1"/>
</dbReference>
<proteinExistence type="predicted"/>
<evidence type="ECO:0000313" key="6">
    <source>
        <dbReference type="Proteomes" id="UP001517247"/>
    </source>
</evidence>
<evidence type="ECO:0000256" key="3">
    <source>
        <dbReference type="ARBA" id="ARBA00023284"/>
    </source>
</evidence>
<dbReference type="PROSITE" id="PS00194">
    <property type="entry name" value="THIOREDOXIN_1"/>
    <property type="match status" value="1"/>
</dbReference>
<protein>
    <submittedName>
        <fullName evidence="5">TlpA disulfide reductase family protein</fullName>
    </submittedName>
</protein>
<comment type="subcellular location">
    <subcellularLocation>
        <location evidence="1">Cell envelope</location>
    </subcellularLocation>
</comment>
<dbReference type="InterPro" id="IPR050553">
    <property type="entry name" value="Thioredoxin_ResA/DsbE_sf"/>
</dbReference>
<dbReference type="PANTHER" id="PTHR42852:SF13">
    <property type="entry name" value="PROTEIN DIPZ"/>
    <property type="match status" value="1"/>
</dbReference>
<dbReference type="Pfam" id="PF08534">
    <property type="entry name" value="Redoxin"/>
    <property type="match status" value="1"/>
</dbReference>
<sequence length="158" mass="18291">MQKIIVTILFILTVFGAKAQVKLLTLNELEQRVAKGKDTTYVVNFWATWCGPCVEELPYFEKLNDDNLKKPLKVILMSLDFKSKLKMDVIPFVTKHKIKSEVYVVNETDQQKFIDSVDKNWSGALPATLILNKDKKVRAFYEKSFTYNELLKAVETHK</sequence>
<feature type="domain" description="Thioredoxin" evidence="4">
    <location>
        <begin position="1"/>
        <end position="158"/>
    </location>
</feature>
<keyword evidence="3" id="KW-0676">Redox-active center</keyword>
<dbReference type="PANTHER" id="PTHR42852">
    <property type="entry name" value="THIOL:DISULFIDE INTERCHANGE PROTEIN DSBE"/>
    <property type="match status" value="1"/>
</dbReference>
<evidence type="ECO:0000256" key="2">
    <source>
        <dbReference type="ARBA" id="ARBA00022748"/>
    </source>
</evidence>
<gene>
    <name evidence="5" type="ORF">E6A44_018735</name>
</gene>
<name>A0ABW9JAP7_9SPHI</name>
<dbReference type="SUPFAM" id="SSF52833">
    <property type="entry name" value="Thioredoxin-like"/>
    <property type="match status" value="1"/>
</dbReference>
<evidence type="ECO:0000256" key="1">
    <source>
        <dbReference type="ARBA" id="ARBA00004196"/>
    </source>
</evidence>
<dbReference type="Gene3D" id="3.40.30.10">
    <property type="entry name" value="Glutaredoxin"/>
    <property type="match status" value="1"/>
</dbReference>
<dbReference type="CDD" id="cd02966">
    <property type="entry name" value="TlpA_like_family"/>
    <property type="match status" value="1"/>
</dbReference>